<evidence type="ECO:0000313" key="5">
    <source>
        <dbReference type="Proteomes" id="UP000069205"/>
    </source>
</evidence>
<dbReference type="InterPro" id="IPR004360">
    <property type="entry name" value="Glyas_Fos-R_dOase_dom"/>
</dbReference>
<proteinExistence type="predicted"/>
<dbReference type="EMBL" id="CP011801">
    <property type="protein sequence ID" value="ALA60390.1"/>
    <property type="molecule type" value="Genomic_DNA"/>
</dbReference>
<feature type="domain" description="VOC" evidence="3">
    <location>
        <begin position="37"/>
        <end position="182"/>
    </location>
</feature>
<dbReference type="Pfam" id="PF00903">
    <property type="entry name" value="Glyoxalase"/>
    <property type="match status" value="2"/>
</dbReference>
<dbReference type="OrthoDB" id="9788468at2"/>
<dbReference type="Proteomes" id="UP000069205">
    <property type="component" value="Chromosome"/>
</dbReference>
<dbReference type="KEGG" id="nmv:NITMOv2_4006"/>
<dbReference type="InterPro" id="IPR037523">
    <property type="entry name" value="VOC_core"/>
</dbReference>
<dbReference type="PROSITE" id="PS51819">
    <property type="entry name" value="VOC"/>
    <property type="match status" value="2"/>
</dbReference>
<feature type="chain" id="PRO_5005477037" description="VOC domain-containing protein" evidence="2">
    <location>
        <begin position="30"/>
        <end position="346"/>
    </location>
</feature>
<dbReference type="InterPro" id="IPR029068">
    <property type="entry name" value="Glyas_Bleomycin-R_OHBP_Dase"/>
</dbReference>
<dbReference type="GO" id="GO:0046872">
    <property type="term" value="F:metal ion binding"/>
    <property type="evidence" value="ECO:0007669"/>
    <property type="project" value="UniProtKB-KW"/>
</dbReference>
<keyword evidence="2" id="KW-0732">Signal</keyword>
<evidence type="ECO:0000256" key="2">
    <source>
        <dbReference type="SAM" id="SignalP"/>
    </source>
</evidence>
<dbReference type="Gene3D" id="3.10.180.10">
    <property type="entry name" value="2,3-Dihydroxybiphenyl 1,2-Dioxygenase, domain 1"/>
    <property type="match status" value="2"/>
</dbReference>
<keyword evidence="5" id="KW-1185">Reference proteome</keyword>
<feature type="signal peptide" evidence="2">
    <location>
        <begin position="1"/>
        <end position="29"/>
    </location>
</feature>
<keyword evidence="1" id="KW-0479">Metal-binding</keyword>
<dbReference type="PATRIC" id="fig|42253.5.peg.3952"/>
<dbReference type="GO" id="GO:0004493">
    <property type="term" value="F:methylmalonyl-CoA epimerase activity"/>
    <property type="evidence" value="ECO:0007669"/>
    <property type="project" value="TreeGrafter"/>
</dbReference>
<dbReference type="GO" id="GO:0046491">
    <property type="term" value="P:L-methylmalonyl-CoA metabolic process"/>
    <property type="evidence" value="ECO:0007669"/>
    <property type="project" value="TreeGrafter"/>
</dbReference>
<reference evidence="4 5" key="1">
    <citation type="journal article" date="2015" name="Proc. Natl. Acad. Sci. U.S.A.">
        <title>Expanded metabolic versatility of ubiquitous nitrite-oxidizing bacteria from the genus Nitrospira.</title>
        <authorList>
            <person name="Koch H."/>
            <person name="Lucker S."/>
            <person name="Albertsen M."/>
            <person name="Kitzinger K."/>
            <person name="Herbold C."/>
            <person name="Spieck E."/>
            <person name="Nielsen P.H."/>
            <person name="Wagner M."/>
            <person name="Daims H."/>
        </authorList>
    </citation>
    <scope>NUCLEOTIDE SEQUENCE [LARGE SCALE GENOMIC DNA]</scope>
    <source>
        <strain evidence="4 5">NSP M-1</strain>
    </source>
</reference>
<dbReference type="AlphaFoldDB" id="A0A0K2GHF7"/>
<dbReference type="SUPFAM" id="SSF54593">
    <property type="entry name" value="Glyoxalase/Bleomycin resistance protein/Dihydroxybiphenyl dioxygenase"/>
    <property type="match status" value="2"/>
</dbReference>
<dbReference type="RefSeq" id="WP_053381258.1">
    <property type="nucleotide sequence ID" value="NZ_CP011801.1"/>
</dbReference>
<feature type="domain" description="VOC" evidence="3">
    <location>
        <begin position="201"/>
        <end position="346"/>
    </location>
</feature>
<sequence>MGRLSRVSWFLAAIICTSLITHHSSLAQAEPPVAVQSIAAVGFTVSDMERSIAFYRDVLTFKTISDIEVDGPVYDQLYGVFGVRARVARMQLGEQQIELTQFLAPPDARPIPVPSYSHDLWFQHVAIVVRDMETAWARLREHHVRQISPRPQTIPVTNPPAAGIKAIKFRDPDGHNLELLWFPPDKGNEVWRQPGSNLFMGIDHTAMTVRSTESSAKFYRDLLGMAVAGGTLNMGATQQYLDSLPGARTRVTGLAPKMGPPGLEFLEYELPAAGRPMPADTRSTDLWHWQTTLVVPDAEAAAAALEASTAQLVSSSVVTVPDRTLGFAKGFLVRDPDGHVLRIVSP</sequence>
<dbReference type="InterPro" id="IPR051785">
    <property type="entry name" value="MMCE/EMCE_epimerase"/>
</dbReference>
<evidence type="ECO:0000259" key="3">
    <source>
        <dbReference type="PROSITE" id="PS51819"/>
    </source>
</evidence>
<dbReference type="PANTHER" id="PTHR43048:SF3">
    <property type="entry name" value="METHYLMALONYL-COA EPIMERASE, MITOCHONDRIAL"/>
    <property type="match status" value="1"/>
</dbReference>
<protein>
    <recommendedName>
        <fullName evidence="3">VOC domain-containing protein</fullName>
    </recommendedName>
</protein>
<evidence type="ECO:0000256" key="1">
    <source>
        <dbReference type="ARBA" id="ARBA00022723"/>
    </source>
</evidence>
<accession>A0A0K2GHF7</accession>
<name>A0A0K2GHF7_NITMO</name>
<dbReference type="PANTHER" id="PTHR43048">
    <property type="entry name" value="METHYLMALONYL-COA EPIMERASE"/>
    <property type="match status" value="1"/>
</dbReference>
<organism evidence="4 5">
    <name type="scientific">Nitrospira moscoviensis</name>
    <dbReference type="NCBI Taxonomy" id="42253"/>
    <lineage>
        <taxon>Bacteria</taxon>
        <taxon>Pseudomonadati</taxon>
        <taxon>Nitrospirota</taxon>
        <taxon>Nitrospiria</taxon>
        <taxon>Nitrospirales</taxon>
        <taxon>Nitrospiraceae</taxon>
        <taxon>Nitrospira</taxon>
    </lineage>
</organism>
<dbReference type="STRING" id="42253.NITMOv2_4006"/>
<evidence type="ECO:0000313" key="4">
    <source>
        <dbReference type="EMBL" id="ALA60390.1"/>
    </source>
</evidence>
<gene>
    <name evidence="4" type="ORF">NITMOv2_4006</name>
</gene>